<dbReference type="AlphaFoldDB" id="A0AAW1TXJ6"/>
<feature type="compositionally biased region" description="Basic and acidic residues" evidence="1">
    <location>
        <begin position="7"/>
        <end position="17"/>
    </location>
</feature>
<organism evidence="2 3">
    <name type="scientific">Henosepilachna vigintioctopunctata</name>
    <dbReference type="NCBI Taxonomy" id="420089"/>
    <lineage>
        <taxon>Eukaryota</taxon>
        <taxon>Metazoa</taxon>
        <taxon>Ecdysozoa</taxon>
        <taxon>Arthropoda</taxon>
        <taxon>Hexapoda</taxon>
        <taxon>Insecta</taxon>
        <taxon>Pterygota</taxon>
        <taxon>Neoptera</taxon>
        <taxon>Endopterygota</taxon>
        <taxon>Coleoptera</taxon>
        <taxon>Polyphaga</taxon>
        <taxon>Cucujiformia</taxon>
        <taxon>Coccinelloidea</taxon>
        <taxon>Coccinellidae</taxon>
        <taxon>Epilachninae</taxon>
        <taxon>Epilachnini</taxon>
        <taxon>Henosepilachna</taxon>
    </lineage>
</organism>
<gene>
    <name evidence="2" type="ORF">WA026_012611</name>
</gene>
<evidence type="ECO:0000313" key="2">
    <source>
        <dbReference type="EMBL" id="KAK9876312.1"/>
    </source>
</evidence>
<protein>
    <submittedName>
        <fullName evidence="2">Uncharacterized protein</fullName>
    </submittedName>
</protein>
<feature type="compositionally biased region" description="Basic and acidic residues" evidence="1">
    <location>
        <begin position="52"/>
        <end position="61"/>
    </location>
</feature>
<proteinExistence type="predicted"/>
<dbReference type="EMBL" id="JARQZJ010000036">
    <property type="protein sequence ID" value="KAK9876312.1"/>
    <property type="molecule type" value="Genomic_DNA"/>
</dbReference>
<keyword evidence="3" id="KW-1185">Reference proteome</keyword>
<evidence type="ECO:0000256" key="1">
    <source>
        <dbReference type="SAM" id="MobiDB-lite"/>
    </source>
</evidence>
<reference evidence="2 3" key="1">
    <citation type="submission" date="2023-03" db="EMBL/GenBank/DDBJ databases">
        <title>Genome insight into feeding habits of ladybird beetles.</title>
        <authorList>
            <person name="Li H.-S."/>
            <person name="Huang Y.-H."/>
            <person name="Pang H."/>
        </authorList>
    </citation>
    <scope>NUCLEOTIDE SEQUENCE [LARGE SCALE GENOMIC DNA]</scope>
    <source>
        <strain evidence="2">SYSU_2023b</strain>
        <tissue evidence="2">Whole body</tissue>
    </source>
</reference>
<evidence type="ECO:0000313" key="3">
    <source>
        <dbReference type="Proteomes" id="UP001431783"/>
    </source>
</evidence>
<name>A0AAW1TXJ6_9CUCU</name>
<comment type="caution">
    <text evidence="2">The sequence shown here is derived from an EMBL/GenBank/DDBJ whole genome shotgun (WGS) entry which is preliminary data.</text>
</comment>
<feature type="region of interest" description="Disordered" evidence="1">
    <location>
        <begin position="49"/>
        <end position="113"/>
    </location>
</feature>
<feature type="compositionally biased region" description="Polar residues" evidence="1">
    <location>
        <begin position="88"/>
        <end position="98"/>
    </location>
</feature>
<dbReference type="Proteomes" id="UP001431783">
    <property type="component" value="Unassembled WGS sequence"/>
</dbReference>
<accession>A0AAW1TXJ6</accession>
<feature type="region of interest" description="Disordered" evidence="1">
    <location>
        <begin position="1"/>
        <end position="24"/>
    </location>
</feature>
<sequence length="113" mass="12951">MNNPNRGEGDSETEAKTEFTTMDPSDSIILDLDIQIEKGRPRQITHQFQAVYERDRRRKETPIGQLLQKRSSLTQPDDHSTAELFDAAQTNIHSTESRPSGLGSLWNQVRWEV</sequence>